<dbReference type="RefSeq" id="WP_138534111.1">
    <property type="nucleotide sequence ID" value="NZ_VANR01000001.1"/>
</dbReference>
<reference evidence="2 3" key="1">
    <citation type="submission" date="2019-05" db="EMBL/GenBank/DDBJ databases">
        <title>Polaribacter aestuariivivens sp. nov., isolated from a tidal flat.</title>
        <authorList>
            <person name="Yoon J.-H."/>
        </authorList>
    </citation>
    <scope>NUCLEOTIDE SEQUENCE [LARGE SCALE GENOMIC DNA]</scope>
    <source>
        <strain evidence="2 3">DBTF-3</strain>
    </source>
</reference>
<gene>
    <name evidence="2" type="ORF">FDT66_00040</name>
</gene>
<dbReference type="EMBL" id="VANR01000001">
    <property type="protein sequence ID" value="TMM31897.1"/>
    <property type="molecule type" value="Genomic_DNA"/>
</dbReference>
<dbReference type="OrthoDB" id="1090267at2"/>
<dbReference type="InterPro" id="IPR016032">
    <property type="entry name" value="Sig_transdc_resp-reg_C-effctor"/>
</dbReference>
<comment type="caution">
    <text evidence="2">The sequence shown here is derived from an EMBL/GenBank/DDBJ whole genome shotgun (WGS) entry which is preliminary data.</text>
</comment>
<feature type="transmembrane region" description="Helical" evidence="1">
    <location>
        <begin position="7"/>
        <end position="24"/>
    </location>
</feature>
<protein>
    <recommendedName>
        <fullName evidence="4">HTH luxR-type domain-containing protein</fullName>
    </recommendedName>
</protein>
<proteinExistence type="predicted"/>
<dbReference type="SUPFAM" id="SSF46894">
    <property type="entry name" value="C-terminal effector domain of the bipartite response regulators"/>
    <property type="match status" value="1"/>
</dbReference>
<dbReference type="Proteomes" id="UP000307140">
    <property type="component" value="Unassembled WGS sequence"/>
</dbReference>
<organism evidence="2 3">
    <name type="scientific">Polaribacter aestuariivivens</name>
    <dbReference type="NCBI Taxonomy" id="2304626"/>
    <lineage>
        <taxon>Bacteria</taxon>
        <taxon>Pseudomonadati</taxon>
        <taxon>Bacteroidota</taxon>
        <taxon>Flavobacteriia</taxon>
        <taxon>Flavobacteriales</taxon>
        <taxon>Flavobacteriaceae</taxon>
    </lineage>
</organism>
<evidence type="ECO:0008006" key="4">
    <source>
        <dbReference type="Google" id="ProtNLM"/>
    </source>
</evidence>
<dbReference type="Gene3D" id="2.60.120.260">
    <property type="entry name" value="Galactose-binding domain-like"/>
    <property type="match status" value="1"/>
</dbReference>
<dbReference type="GO" id="GO:0006355">
    <property type="term" value="P:regulation of DNA-templated transcription"/>
    <property type="evidence" value="ECO:0007669"/>
    <property type="project" value="InterPro"/>
</dbReference>
<keyword evidence="1" id="KW-1133">Transmembrane helix</keyword>
<evidence type="ECO:0000256" key="1">
    <source>
        <dbReference type="SAM" id="Phobius"/>
    </source>
</evidence>
<dbReference type="GO" id="GO:0003677">
    <property type="term" value="F:DNA binding"/>
    <property type="evidence" value="ECO:0007669"/>
    <property type="project" value="InterPro"/>
</dbReference>
<sequence>MEQIKKHYILFFLSIYFTNFFINAQEVVIRNGSDWYYYDQGYLDENWMLSNDLSNWNIGASPIGYGDSKIKTEISFGGNKEKKHITKYFKKKINIDANNYVAYEFKVQKDDGIVLYIDGKEIFRDNMPNLSITGKTFATDVIDGKIEDKYFSYIFDNTIFTKNEAIISVSIHQAYESSSDCIFDLELIGHDNPEILTVLVDKKNKLNSELLTKIEDLNEKFEFDKLIMQNELLENNNSNLKTSLFLTSILFILSLIGYYFLIQSKNNSKRKNEKKLAAISNQILEKEKEMITLTTNILHNKQYFKEIKADIKGIETKDKSTINNILKQIDYVLERDEDWEILKEHFNAVYSGFYEKLIALHPTLSETELRHCMFVKLHMQTKEIARILLIDPRSVQTARYRIKKKINLNEDMDLRDYLLSIS</sequence>
<dbReference type="InterPro" id="IPR036388">
    <property type="entry name" value="WH-like_DNA-bd_sf"/>
</dbReference>
<evidence type="ECO:0000313" key="2">
    <source>
        <dbReference type="EMBL" id="TMM31897.1"/>
    </source>
</evidence>
<evidence type="ECO:0000313" key="3">
    <source>
        <dbReference type="Proteomes" id="UP000307140"/>
    </source>
</evidence>
<accession>A0A5S3N9W7</accession>
<keyword evidence="3" id="KW-1185">Reference proteome</keyword>
<dbReference type="AlphaFoldDB" id="A0A5S3N9W7"/>
<keyword evidence="1" id="KW-0812">Transmembrane</keyword>
<dbReference type="Gene3D" id="1.10.10.10">
    <property type="entry name" value="Winged helix-like DNA-binding domain superfamily/Winged helix DNA-binding domain"/>
    <property type="match status" value="1"/>
</dbReference>
<name>A0A5S3N9W7_9FLAO</name>
<feature type="transmembrane region" description="Helical" evidence="1">
    <location>
        <begin position="244"/>
        <end position="262"/>
    </location>
</feature>
<keyword evidence="1" id="KW-0472">Membrane</keyword>